<evidence type="ECO:0000313" key="1">
    <source>
        <dbReference type="EMBL" id="GGW76166.1"/>
    </source>
</evidence>
<sequence length="244" mass="27550">MTFAFIIPSAINDRANTSIANTMEPTAPTKNAAESAYEQLLATVCSINESAKGSLISVIEHGATALNDTQKTGLLKQIDILMEYNNNEIIQKIIGQYPERTKSFNLTELTSLIWFLEVAQQHQIFNKVKRLFFIRPGKIFDPAVDALAANKPETKNKFILPNSYPSSYPSEQTGNIFLQFNTRLWSFEPGQITSLLESLKNMLAFMQQRFNEDGYVDLGHCLYKFIDASHIFYDLDLVSNPNAH</sequence>
<proteinExistence type="predicted"/>
<evidence type="ECO:0000313" key="2">
    <source>
        <dbReference type="Proteomes" id="UP000608345"/>
    </source>
</evidence>
<gene>
    <name evidence="1" type="ORF">GCM10011450_02180</name>
</gene>
<dbReference type="AlphaFoldDB" id="A0A918JHG1"/>
<reference evidence="1" key="1">
    <citation type="journal article" date="2014" name="Int. J. Syst. Evol. Microbiol.">
        <title>Complete genome sequence of Corynebacterium casei LMG S-19264T (=DSM 44701T), isolated from a smear-ripened cheese.</title>
        <authorList>
            <consortium name="US DOE Joint Genome Institute (JGI-PGF)"/>
            <person name="Walter F."/>
            <person name="Albersmeier A."/>
            <person name="Kalinowski J."/>
            <person name="Ruckert C."/>
        </authorList>
    </citation>
    <scope>NUCLEOTIDE SEQUENCE</scope>
    <source>
        <strain evidence="1">KCTC 23732</strain>
    </source>
</reference>
<organism evidence="1 2">
    <name type="scientific">Advenella faeciporci</name>
    <dbReference type="NCBI Taxonomy" id="797535"/>
    <lineage>
        <taxon>Bacteria</taxon>
        <taxon>Pseudomonadati</taxon>
        <taxon>Pseudomonadota</taxon>
        <taxon>Betaproteobacteria</taxon>
        <taxon>Burkholderiales</taxon>
        <taxon>Alcaligenaceae</taxon>
    </lineage>
</organism>
<accession>A0A918JHG1</accession>
<keyword evidence="2" id="KW-1185">Reference proteome</keyword>
<dbReference type="Proteomes" id="UP000608345">
    <property type="component" value="Unassembled WGS sequence"/>
</dbReference>
<dbReference type="EMBL" id="BMYS01000001">
    <property type="protein sequence ID" value="GGW76166.1"/>
    <property type="molecule type" value="Genomic_DNA"/>
</dbReference>
<dbReference type="RefSeq" id="WP_189383589.1">
    <property type="nucleotide sequence ID" value="NZ_BAABFY010000002.1"/>
</dbReference>
<protein>
    <submittedName>
        <fullName evidence="1">Uncharacterized protein</fullName>
    </submittedName>
</protein>
<comment type="caution">
    <text evidence="1">The sequence shown here is derived from an EMBL/GenBank/DDBJ whole genome shotgun (WGS) entry which is preliminary data.</text>
</comment>
<reference evidence="1" key="2">
    <citation type="submission" date="2020-09" db="EMBL/GenBank/DDBJ databases">
        <authorList>
            <person name="Sun Q."/>
            <person name="Kim S."/>
        </authorList>
    </citation>
    <scope>NUCLEOTIDE SEQUENCE</scope>
    <source>
        <strain evidence="1">KCTC 23732</strain>
    </source>
</reference>
<name>A0A918JHG1_9BURK</name>